<evidence type="ECO:0000313" key="1">
    <source>
        <dbReference type="EMBL" id="KAK7395015.1"/>
    </source>
</evidence>
<protein>
    <submittedName>
        <fullName evidence="1">Uncharacterized protein</fullName>
    </submittedName>
</protein>
<dbReference type="AlphaFoldDB" id="A0AAN9SF73"/>
<sequence length="207" mass="23396">MFTTNHAFLSFTGSLCGHFREDSLHLLQECNHAQIIWKHFWRDKPQNIVWNADISEWIAKNMCPIEVGNGRSSSPDGWNIFNVDGSIVNAGVSVATCYRWSSAKFCNKIWETKEIPALCWAFFTGSIVAVGYLAGDILLWNLSSAAPSKGQHNKLAKGVVKLPFFTVERRQLVIILQWSKSYKIECDCVGQLFVYGEVAMKLDLKKC</sequence>
<reference evidence="1 2" key="1">
    <citation type="submission" date="2024-01" db="EMBL/GenBank/DDBJ databases">
        <title>The genomes of 5 underutilized Papilionoideae crops provide insights into root nodulation and disease resistanc.</title>
        <authorList>
            <person name="Jiang F."/>
        </authorList>
    </citation>
    <scope>NUCLEOTIDE SEQUENCE [LARGE SCALE GENOMIC DNA]</scope>
    <source>
        <strain evidence="1">DUOXIRENSHENG_FW03</strain>
        <tissue evidence="1">Leaves</tissue>
    </source>
</reference>
<evidence type="ECO:0000313" key="2">
    <source>
        <dbReference type="Proteomes" id="UP001386955"/>
    </source>
</evidence>
<organism evidence="1 2">
    <name type="scientific">Psophocarpus tetragonolobus</name>
    <name type="common">Winged bean</name>
    <name type="synonym">Dolichos tetragonolobus</name>
    <dbReference type="NCBI Taxonomy" id="3891"/>
    <lineage>
        <taxon>Eukaryota</taxon>
        <taxon>Viridiplantae</taxon>
        <taxon>Streptophyta</taxon>
        <taxon>Embryophyta</taxon>
        <taxon>Tracheophyta</taxon>
        <taxon>Spermatophyta</taxon>
        <taxon>Magnoliopsida</taxon>
        <taxon>eudicotyledons</taxon>
        <taxon>Gunneridae</taxon>
        <taxon>Pentapetalae</taxon>
        <taxon>rosids</taxon>
        <taxon>fabids</taxon>
        <taxon>Fabales</taxon>
        <taxon>Fabaceae</taxon>
        <taxon>Papilionoideae</taxon>
        <taxon>50 kb inversion clade</taxon>
        <taxon>NPAAA clade</taxon>
        <taxon>indigoferoid/millettioid clade</taxon>
        <taxon>Phaseoleae</taxon>
        <taxon>Psophocarpus</taxon>
    </lineage>
</organism>
<name>A0AAN9SF73_PSOTE</name>
<accession>A0AAN9SF73</accession>
<keyword evidence="2" id="KW-1185">Reference proteome</keyword>
<dbReference type="Proteomes" id="UP001386955">
    <property type="component" value="Unassembled WGS sequence"/>
</dbReference>
<proteinExistence type="predicted"/>
<gene>
    <name evidence="1" type="ORF">VNO78_15556</name>
</gene>
<dbReference type="EMBL" id="JAYMYS010000004">
    <property type="protein sequence ID" value="KAK7395015.1"/>
    <property type="molecule type" value="Genomic_DNA"/>
</dbReference>
<comment type="caution">
    <text evidence="1">The sequence shown here is derived from an EMBL/GenBank/DDBJ whole genome shotgun (WGS) entry which is preliminary data.</text>
</comment>